<keyword evidence="8" id="KW-1185">Reference proteome</keyword>
<dbReference type="InterPro" id="IPR058792">
    <property type="entry name" value="Beta-barrel_RND_2"/>
</dbReference>
<evidence type="ECO:0000256" key="3">
    <source>
        <dbReference type="SAM" id="Coils"/>
    </source>
</evidence>
<evidence type="ECO:0000313" key="8">
    <source>
        <dbReference type="Proteomes" id="UP000654604"/>
    </source>
</evidence>
<keyword evidence="4" id="KW-0472">Membrane</keyword>
<evidence type="ECO:0000256" key="4">
    <source>
        <dbReference type="SAM" id="Phobius"/>
    </source>
</evidence>
<dbReference type="Pfam" id="PF25967">
    <property type="entry name" value="RND-MFP_C"/>
    <property type="match status" value="1"/>
</dbReference>
<organism evidence="7 8">
    <name type="scientific">Cyanobacterium stanieri LEGE 03274</name>
    <dbReference type="NCBI Taxonomy" id="1828756"/>
    <lineage>
        <taxon>Bacteria</taxon>
        <taxon>Bacillati</taxon>
        <taxon>Cyanobacteriota</taxon>
        <taxon>Cyanophyceae</taxon>
        <taxon>Oscillatoriophycideae</taxon>
        <taxon>Chroococcales</taxon>
        <taxon>Geminocystaceae</taxon>
        <taxon>Cyanobacterium</taxon>
    </lineage>
</organism>
<dbReference type="NCBIfam" id="TIGR01730">
    <property type="entry name" value="RND_mfp"/>
    <property type="match status" value="1"/>
</dbReference>
<dbReference type="PANTHER" id="PTHR30469:SF33">
    <property type="entry name" value="SLR1207 PROTEIN"/>
    <property type="match status" value="1"/>
</dbReference>
<protein>
    <submittedName>
        <fullName evidence="7">Efflux RND transporter periplasmic adaptor subunit</fullName>
    </submittedName>
</protein>
<feature type="domain" description="Multidrug resistance protein MdtA-like C-terminal permuted SH3" evidence="6">
    <location>
        <begin position="408"/>
        <end position="464"/>
    </location>
</feature>
<proteinExistence type="inferred from homology"/>
<dbReference type="SUPFAM" id="SSF111369">
    <property type="entry name" value="HlyD-like secretion proteins"/>
    <property type="match status" value="2"/>
</dbReference>
<dbReference type="RefSeq" id="WP_193801957.1">
    <property type="nucleotide sequence ID" value="NZ_JADEWC010000044.1"/>
</dbReference>
<dbReference type="EMBL" id="JADEWC010000044">
    <property type="protein sequence ID" value="MBE9223737.1"/>
    <property type="molecule type" value="Genomic_DNA"/>
</dbReference>
<feature type="domain" description="CusB-like beta-barrel" evidence="5">
    <location>
        <begin position="327"/>
        <end position="402"/>
    </location>
</feature>
<sequence length="467" mass="50785">MTVSNIEKEKNPLPWIIGAMIGGILLLGGVTYGLLNRPNATSRLDENTVLVSQRPLTLEIRASGVVQPVQSVNISPKNPGILTRLLVDQGTIVQEGQPIAVMENEQLFAQGARAQAQLTEAQASAQETDVRTRADLQVLETRLAQAAASLEEARRRIPLRSEQLRSQLRETESRLRLAEVQTQRNQALLEEGVISQDEFDGIASEYLSLQAQIQEIVQRIQEVETTAEPEIRRLEANVAEIQASIQERQVRGDAELERLQANIQAAQANLKIAEIQFQDTFITAPFDGIVTQKFASEGAFVTPTTSASATSSATSSSIIALARGLEIVAKVPEIDLSQIALGQPVEIVADAYPDQVFQGVVQKIAPEAIVEQNVTSFEVTIAIPEQQEKLLSRMNVEVTFLGEQLNSAVTVPTVAIVTEDGETGVMVPDDNNEPEFRPVTIGISVNDQTQILSGLSAGERVFVDLSN</sequence>
<dbReference type="Gene3D" id="2.40.30.170">
    <property type="match status" value="1"/>
</dbReference>
<feature type="transmembrane region" description="Helical" evidence="4">
    <location>
        <begin position="12"/>
        <end position="35"/>
    </location>
</feature>
<evidence type="ECO:0000256" key="1">
    <source>
        <dbReference type="ARBA" id="ARBA00009477"/>
    </source>
</evidence>
<dbReference type="Proteomes" id="UP000654604">
    <property type="component" value="Unassembled WGS sequence"/>
</dbReference>
<dbReference type="Gene3D" id="1.10.287.470">
    <property type="entry name" value="Helix hairpin bin"/>
    <property type="match status" value="1"/>
</dbReference>
<dbReference type="InterPro" id="IPR006143">
    <property type="entry name" value="RND_pump_MFP"/>
</dbReference>
<keyword evidence="4" id="KW-0812">Transmembrane</keyword>
<feature type="coiled-coil region" evidence="3">
    <location>
        <begin position="206"/>
        <end position="276"/>
    </location>
</feature>
<dbReference type="Gene3D" id="2.40.50.100">
    <property type="match status" value="1"/>
</dbReference>
<reference evidence="7 8" key="1">
    <citation type="submission" date="2020-10" db="EMBL/GenBank/DDBJ databases">
        <authorList>
            <person name="Castelo-Branco R."/>
            <person name="Eusebio N."/>
            <person name="Adriana R."/>
            <person name="Vieira A."/>
            <person name="Brugerolle De Fraissinette N."/>
            <person name="Rezende De Castro R."/>
            <person name="Schneider M.P."/>
            <person name="Vasconcelos V."/>
            <person name="Leao P.N."/>
        </authorList>
    </citation>
    <scope>NUCLEOTIDE SEQUENCE [LARGE SCALE GENOMIC DNA]</scope>
    <source>
        <strain evidence="7 8">LEGE 03274</strain>
    </source>
</reference>
<dbReference type="InterPro" id="IPR058627">
    <property type="entry name" value="MdtA-like_C"/>
</dbReference>
<dbReference type="Gene3D" id="6.10.140.1990">
    <property type="match status" value="1"/>
</dbReference>
<evidence type="ECO:0000313" key="7">
    <source>
        <dbReference type="EMBL" id="MBE9223737.1"/>
    </source>
</evidence>
<feature type="coiled-coil region" evidence="3">
    <location>
        <begin position="136"/>
        <end position="181"/>
    </location>
</feature>
<name>A0ABR9V760_9CHRO</name>
<keyword evidence="2 3" id="KW-0175">Coiled coil</keyword>
<accession>A0ABR9V760</accession>
<dbReference type="Gene3D" id="2.40.420.20">
    <property type="match status" value="1"/>
</dbReference>
<evidence type="ECO:0000259" key="5">
    <source>
        <dbReference type="Pfam" id="PF25954"/>
    </source>
</evidence>
<comment type="caution">
    <text evidence="7">The sequence shown here is derived from an EMBL/GenBank/DDBJ whole genome shotgun (WGS) entry which is preliminary data.</text>
</comment>
<evidence type="ECO:0000256" key="2">
    <source>
        <dbReference type="ARBA" id="ARBA00023054"/>
    </source>
</evidence>
<dbReference type="PANTHER" id="PTHR30469">
    <property type="entry name" value="MULTIDRUG RESISTANCE PROTEIN MDTA"/>
    <property type="match status" value="1"/>
</dbReference>
<evidence type="ECO:0000259" key="6">
    <source>
        <dbReference type="Pfam" id="PF25967"/>
    </source>
</evidence>
<dbReference type="Pfam" id="PF25954">
    <property type="entry name" value="Beta-barrel_RND_2"/>
    <property type="match status" value="1"/>
</dbReference>
<keyword evidence="4" id="KW-1133">Transmembrane helix</keyword>
<gene>
    <name evidence="7" type="ORF">IQ215_13620</name>
</gene>
<comment type="similarity">
    <text evidence="1">Belongs to the membrane fusion protein (MFP) (TC 8.A.1) family.</text>
</comment>
<dbReference type="InterPro" id="IPR030190">
    <property type="entry name" value="MacA_alpha-hairpin_sf"/>
</dbReference>